<feature type="non-terminal residue" evidence="1">
    <location>
        <position position="1"/>
    </location>
</feature>
<organism evidence="1">
    <name type="scientific">marine metagenome</name>
    <dbReference type="NCBI Taxonomy" id="408172"/>
    <lineage>
        <taxon>unclassified sequences</taxon>
        <taxon>metagenomes</taxon>
        <taxon>ecological metagenomes</taxon>
    </lineage>
</organism>
<evidence type="ECO:0000313" key="1">
    <source>
        <dbReference type="EMBL" id="SVE17135.1"/>
    </source>
</evidence>
<accession>A0A383BCG4</accession>
<dbReference type="EMBL" id="UINC01198944">
    <property type="protein sequence ID" value="SVE17135.1"/>
    <property type="molecule type" value="Genomic_DNA"/>
</dbReference>
<proteinExistence type="predicted"/>
<gene>
    <name evidence="1" type="ORF">METZ01_LOCUS469989</name>
</gene>
<sequence>IDPSLLFKNATAQSMADKIEQILKTPGPVLALKKKCREDALKNYSWSLVVDLIEEELDLIWKNK</sequence>
<evidence type="ECO:0008006" key="2">
    <source>
        <dbReference type="Google" id="ProtNLM"/>
    </source>
</evidence>
<protein>
    <recommendedName>
        <fullName evidence="2">Glycosyl transferase family 1 domain-containing protein</fullName>
    </recommendedName>
</protein>
<dbReference type="Gene3D" id="3.40.50.2000">
    <property type="entry name" value="Glycogen Phosphorylase B"/>
    <property type="match status" value="2"/>
</dbReference>
<name>A0A383BCG4_9ZZZZ</name>
<reference evidence="1" key="1">
    <citation type="submission" date="2018-05" db="EMBL/GenBank/DDBJ databases">
        <authorList>
            <person name="Lanie J.A."/>
            <person name="Ng W.-L."/>
            <person name="Kazmierczak K.M."/>
            <person name="Andrzejewski T.M."/>
            <person name="Davidsen T.M."/>
            <person name="Wayne K.J."/>
            <person name="Tettelin H."/>
            <person name="Glass J.I."/>
            <person name="Rusch D."/>
            <person name="Podicherti R."/>
            <person name="Tsui H.-C.T."/>
            <person name="Winkler M.E."/>
        </authorList>
    </citation>
    <scope>NUCLEOTIDE SEQUENCE</scope>
</reference>
<dbReference type="AlphaFoldDB" id="A0A383BCG4"/>
<dbReference type="SUPFAM" id="SSF53756">
    <property type="entry name" value="UDP-Glycosyltransferase/glycogen phosphorylase"/>
    <property type="match status" value="1"/>
</dbReference>